<accession>A0ABT6B995</accession>
<gene>
    <name evidence="1" type="ORF">P3W24_06730</name>
</gene>
<organism evidence="1 2">
    <name type="scientific">Luteibacter sahnii</name>
    <dbReference type="NCBI Taxonomy" id="3021977"/>
    <lineage>
        <taxon>Bacteria</taxon>
        <taxon>Pseudomonadati</taxon>
        <taxon>Pseudomonadota</taxon>
        <taxon>Gammaproteobacteria</taxon>
        <taxon>Lysobacterales</taxon>
        <taxon>Rhodanobacteraceae</taxon>
        <taxon>Luteibacter</taxon>
    </lineage>
</organism>
<evidence type="ECO:0000313" key="1">
    <source>
        <dbReference type="EMBL" id="MDF4024651.1"/>
    </source>
</evidence>
<sequence>MHGQPANPLQQTTSEGAANDMTRLLEHAVLNRDVRRIRNQLALDGDPNLECGIDETYDGEDLYGLTVTSLAALVDSSRDGLLTLPLLLSSRADIGQVDSRGRTLLHFARSRPVARYLVENGVPLPDGMRQPLLDALSRPPGKVLFDDDVELAYRDGNGVEPPFLRSLRRSSHESFPLPEPPILPQPVWQTALSEDQFHRLLETGYLTPDHERAPTDFLYRPGRPPLTAQFSPAVEIELALLDRDAGRVTSCVEHGALDGIGRFRHVWHGDHAGEVMFEQLTAAGLATLIDSEAGKPEMVKLCVTDATLNDAHDAGGASLLHLARDPEVARWLLETGVCTSLTDDRGATAEESLPPGARAVVTHWRLTRAVPAAQNPSRSSGAGIARL</sequence>
<reference evidence="1 2" key="1">
    <citation type="journal article" date="2024" name="Curr. Microbiol.">
        <title>Luteibacter sahnii sp. nov., A Novel Yellow-Colored Xanthomonadin Pigment Producing Probiotic Bacterium from Healthy Rice Seed Microbiome.</title>
        <authorList>
            <person name="Jaiswal G."/>
            <person name="Rana R."/>
            <person name="Nayak P.K."/>
            <person name="Chouhan R."/>
            <person name="Gandhi S.G."/>
            <person name="Patel H.K."/>
            <person name="Patil P.B."/>
        </authorList>
    </citation>
    <scope>NUCLEOTIDE SEQUENCE [LARGE SCALE GENOMIC DNA]</scope>
    <source>
        <strain evidence="1 2">PPL201</strain>
    </source>
</reference>
<dbReference type="EMBL" id="JARJJS010000001">
    <property type="protein sequence ID" value="MDF4024651.1"/>
    <property type="molecule type" value="Genomic_DNA"/>
</dbReference>
<dbReference type="SUPFAM" id="SSF48403">
    <property type="entry name" value="Ankyrin repeat"/>
    <property type="match status" value="1"/>
</dbReference>
<evidence type="ECO:0008006" key="3">
    <source>
        <dbReference type="Google" id="ProtNLM"/>
    </source>
</evidence>
<comment type="caution">
    <text evidence="1">The sequence shown here is derived from an EMBL/GenBank/DDBJ whole genome shotgun (WGS) entry which is preliminary data.</text>
</comment>
<keyword evidence="2" id="KW-1185">Reference proteome</keyword>
<name>A0ABT6B995_9GAMM</name>
<dbReference type="Proteomes" id="UP001528850">
    <property type="component" value="Unassembled WGS sequence"/>
</dbReference>
<evidence type="ECO:0000313" key="2">
    <source>
        <dbReference type="Proteomes" id="UP001528850"/>
    </source>
</evidence>
<dbReference type="InterPro" id="IPR036770">
    <property type="entry name" value="Ankyrin_rpt-contain_sf"/>
</dbReference>
<protein>
    <recommendedName>
        <fullName evidence="3">Ankyrin repeat domain-containing protein</fullName>
    </recommendedName>
</protein>
<proteinExistence type="predicted"/>
<dbReference type="Gene3D" id="1.25.40.20">
    <property type="entry name" value="Ankyrin repeat-containing domain"/>
    <property type="match status" value="1"/>
</dbReference>